<dbReference type="Proteomes" id="UP000246036">
    <property type="component" value="Chromosome"/>
</dbReference>
<dbReference type="EMBL" id="CP029477">
    <property type="protein sequence ID" value="AWM74747.1"/>
    <property type="molecule type" value="Genomic_DNA"/>
</dbReference>
<name>A0ABM6VYM3_9LACO</name>
<proteinExistence type="predicted"/>
<evidence type="ECO:0000256" key="1">
    <source>
        <dbReference type="SAM" id="Phobius"/>
    </source>
</evidence>
<reference evidence="2 3" key="1">
    <citation type="submission" date="2018-05" db="EMBL/GenBank/DDBJ databases">
        <title>Reference genomes for bee gut microbiota database.</title>
        <authorList>
            <person name="Ellegaard K.M."/>
        </authorList>
    </citation>
    <scope>NUCLEOTIDE SEQUENCE [LARGE SCALE GENOMIC DNA]</scope>
    <source>
        <strain evidence="2 3">ESL0186</strain>
    </source>
</reference>
<keyword evidence="1" id="KW-0472">Membrane</keyword>
<dbReference type="RefSeq" id="WP_045927526.1">
    <property type="nucleotide sequence ID" value="NZ_CP029477.1"/>
</dbReference>
<evidence type="ECO:0000313" key="2">
    <source>
        <dbReference type="EMBL" id="AWM74747.1"/>
    </source>
</evidence>
<protein>
    <submittedName>
        <fullName evidence="2">Uncharacterized protein</fullName>
    </submittedName>
</protein>
<keyword evidence="1" id="KW-1133">Transmembrane helix</keyword>
<gene>
    <name evidence="2" type="ORF">DKL58_01475</name>
</gene>
<evidence type="ECO:0000313" key="3">
    <source>
        <dbReference type="Proteomes" id="UP000246036"/>
    </source>
</evidence>
<accession>A0ABM6VYM3</accession>
<keyword evidence="3" id="KW-1185">Reference proteome</keyword>
<feature type="transmembrane region" description="Helical" evidence="1">
    <location>
        <begin position="36"/>
        <end position="67"/>
    </location>
</feature>
<organism evidence="2 3">
    <name type="scientific">Lactobacillus kullabergensis</name>
    <dbReference type="NCBI Taxonomy" id="1218493"/>
    <lineage>
        <taxon>Bacteria</taxon>
        <taxon>Bacillati</taxon>
        <taxon>Bacillota</taxon>
        <taxon>Bacilli</taxon>
        <taxon>Lactobacillales</taxon>
        <taxon>Lactobacillaceae</taxon>
        <taxon>Lactobacillus</taxon>
    </lineage>
</organism>
<sequence length="89" mass="10211">MIYIILLAVYFIACQVVVFKVDRVRKFINEYSAGKIVLYGIIAIGLGTILCMTLKVSWILIALITVFECSIISEKYRLVFKDMEKGRKI</sequence>
<keyword evidence="1" id="KW-0812">Transmembrane</keyword>